<gene>
    <name evidence="2" type="ORF">UFOPK1684_01423</name>
    <name evidence="3" type="ORF">UFOPK2158_00719</name>
</gene>
<organism evidence="3">
    <name type="scientific">freshwater metagenome</name>
    <dbReference type="NCBI Taxonomy" id="449393"/>
    <lineage>
        <taxon>unclassified sequences</taxon>
        <taxon>metagenomes</taxon>
        <taxon>ecological metagenomes</taxon>
    </lineage>
</organism>
<accession>A0A6J6JZN5</accession>
<protein>
    <submittedName>
        <fullName evidence="3">Unannotated protein</fullName>
    </submittedName>
</protein>
<evidence type="ECO:0000313" key="2">
    <source>
        <dbReference type="EMBL" id="CAB4581216.1"/>
    </source>
</evidence>
<dbReference type="InterPro" id="IPR006342">
    <property type="entry name" value="FkbM_mtfrase"/>
</dbReference>
<feature type="domain" description="Methyltransferase FkbM" evidence="1">
    <location>
        <begin position="106"/>
        <end position="171"/>
    </location>
</feature>
<dbReference type="EMBL" id="CAEZTM010000099">
    <property type="protein sequence ID" value="CAB4581216.1"/>
    <property type="molecule type" value="Genomic_DNA"/>
</dbReference>
<proteinExistence type="predicted"/>
<dbReference type="Pfam" id="PF05050">
    <property type="entry name" value="Methyltransf_21"/>
    <property type="match status" value="1"/>
</dbReference>
<dbReference type="EMBL" id="CAEZVY010000063">
    <property type="protein sequence ID" value="CAB4642466.1"/>
    <property type="molecule type" value="Genomic_DNA"/>
</dbReference>
<name>A0A6J6JZN5_9ZZZZ</name>
<evidence type="ECO:0000259" key="1">
    <source>
        <dbReference type="Pfam" id="PF05050"/>
    </source>
</evidence>
<reference evidence="3" key="1">
    <citation type="submission" date="2020-05" db="EMBL/GenBank/DDBJ databases">
        <authorList>
            <person name="Chiriac C."/>
            <person name="Salcher M."/>
            <person name="Ghai R."/>
            <person name="Kavagutti S V."/>
        </authorList>
    </citation>
    <scope>NUCLEOTIDE SEQUENCE</scope>
</reference>
<sequence length="312" mass="34973">MVFRTFDSSDLSACPPDIRDALGFLRPKPSPWSFVRLGGSTDGAYLVPDALDGIVACLSPGVRNSKRFEDELATERGIRSHLLDFSSDLEKFSTPLIKGMQTFTKKWLGPSSNPTTVTMAEWIHKFEADPNDDLMLQIDIEGAEWPILGDIDVEVMKRFRIIVIELHKLDEIFTNPNLFDAKAVRAFKNLQKVFTVIHAHPNNCCGTSGNLFGSGIRIPRTLELTMVRTDFLEKALKKGAPRQPELPHPLDIGRNVPGTPPIFLGNGWRSSKPRLATLLRIATQALSYEILWRWKKLIPANLYRALKPSRAG</sequence>
<dbReference type="AlphaFoldDB" id="A0A6J6JZN5"/>
<evidence type="ECO:0000313" key="3">
    <source>
        <dbReference type="EMBL" id="CAB4642466.1"/>
    </source>
</evidence>